<name>A0A8J4TJ37_CLAMG</name>
<organism evidence="2 3">
    <name type="scientific">Clarias magur</name>
    <name type="common">Asian catfish</name>
    <name type="synonym">Macropteronotus magur</name>
    <dbReference type="NCBI Taxonomy" id="1594786"/>
    <lineage>
        <taxon>Eukaryota</taxon>
        <taxon>Metazoa</taxon>
        <taxon>Chordata</taxon>
        <taxon>Craniata</taxon>
        <taxon>Vertebrata</taxon>
        <taxon>Euteleostomi</taxon>
        <taxon>Actinopterygii</taxon>
        <taxon>Neopterygii</taxon>
        <taxon>Teleostei</taxon>
        <taxon>Ostariophysi</taxon>
        <taxon>Siluriformes</taxon>
        <taxon>Clariidae</taxon>
        <taxon>Clarias</taxon>
    </lineage>
</organism>
<evidence type="ECO:0000313" key="3">
    <source>
        <dbReference type="Proteomes" id="UP000727407"/>
    </source>
</evidence>
<keyword evidence="1" id="KW-0472">Membrane</keyword>
<keyword evidence="3" id="KW-1185">Reference proteome</keyword>
<evidence type="ECO:0000313" key="2">
    <source>
        <dbReference type="EMBL" id="KAF5891454.1"/>
    </source>
</evidence>
<dbReference type="EMBL" id="QNUK01000582">
    <property type="protein sequence ID" value="KAF5891454.1"/>
    <property type="molecule type" value="Genomic_DNA"/>
</dbReference>
<proteinExistence type="predicted"/>
<evidence type="ECO:0000256" key="1">
    <source>
        <dbReference type="SAM" id="Phobius"/>
    </source>
</evidence>
<dbReference type="Proteomes" id="UP000727407">
    <property type="component" value="Unassembled WGS sequence"/>
</dbReference>
<comment type="caution">
    <text evidence="2">The sequence shown here is derived from an EMBL/GenBank/DDBJ whole genome shotgun (WGS) entry which is preliminary data.</text>
</comment>
<feature type="non-terminal residue" evidence="2">
    <location>
        <position position="1"/>
    </location>
</feature>
<reference evidence="2" key="1">
    <citation type="submission" date="2020-07" db="EMBL/GenBank/DDBJ databases">
        <title>Clarias magur genome sequencing, assembly and annotation.</title>
        <authorList>
            <person name="Kushwaha B."/>
            <person name="Kumar R."/>
            <person name="Das P."/>
            <person name="Joshi C.G."/>
            <person name="Kumar D."/>
            <person name="Nagpure N.S."/>
            <person name="Pandey M."/>
            <person name="Agarwal S."/>
            <person name="Srivastava S."/>
            <person name="Singh M."/>
            <person name="Sahoo L."/>
            <person name="Jayasankar P."/>
            <person name="Meher P.K."/>
            <person name="Koringa P.G."/>
            <person name="Iquebal M.A."/>
            <person name="Das S.P."/>
            <person name="Bit A."/>
            <person name="Patnaik S."/>
            <person name="Patel N."/>
            <person name="Shah T.M."/>
            <person name="Hinsu A."/>
            <person name="Jena J.K."/>
        </authorList>
    </citation>
    <scope>NUCLEOTIDE SEQUENCE</scope>
    <source>
        <strain evidence="2">CIFAMagur01</strain>
        <tissue evidence="2">Testis</tissue>
    </source>
</reference>
<keyword evidence="1" id="KW-0812">Transmembrane</keyword>
<keyword evidence="1" id="KW-1133">Transmembrane helix</keyword>
<sequence length="55" mass="5995">NKGVRQLESPSVNSLLVIPVAVGVGIEVCNLLDMMQFTDFILAAAILLCEHKNNR</sequence>
<feature type="transmembrane region" description="Helical" evidence="1">
    <location>
        <begin position="12"/>
        <end position="32"/>
    </location>
</feature>
<protein>
    <submittedName>
        <fullName evidence="2">Uncharacterized protein</fullName>
    </submittedName>
</protein>
<accession>A0A8J4TJ37</accession>
<dbReference type="AlphaFoldDB" id="A0A8J4TJ37"/>
<feature type="non-terminal residue" evidence="2">
    <location>
        <position position="55"/>
    </location>
</feature>
<gene>
    <name evidence="2" type="ORF">DAT39_018837</name>
</gene>